<evidence type="ECO:0000313" key="2">
    <source>
        <dbReference type="Proteomes" id="UP000016922"/>
    </source>
</evidence>
<dbReference type="RefSeq" id="XP_008088244.1">
    <property type="nucleotide sequence ID" value="XM_008090053.1"/>
</dbReference>
<evidence type="ECO:0000313" key="1">
    <source>
        <dbReference type="EMBL" id="EPE24156.1"/>
    </source>
</evidence>
<sequence length="52" mass="6130">MPDNVVSRFVILGRRLLHVVHSIEPLRMALTKTMEVNDVEDRGRLLQHFCTW</sequence>
<name>S3CWF7_GLAL2</name>
<dbReference type="KEGG" id="glz:GLAREA_08006"/>
<gene>
    <name evidence="1" type="ORF">GLAREA_08006</name>
</gene>
<accession>S3CWF7</accession>
<reference evidence="1 2" key="1">
    <citation type="journal article" date="2013" name="BMC Genomics">
        <title>Genomics-driven discovery of the pneumocandin biosynthetic gene cluster in the fungus Glarea lozoyensis.</title>
        <authorList>
            <person name="Chen L."/>
            <person name="Yue Q."/>
            <person name="Zhang X."/>
            <person name="Xiang M."/>
            <person name="Wang C."/>
            <person name="Li S."/>
            <person name="Che Y."/>
            <person name="Ortiz-Lopez F.J."/>
            <person name="Bills G.F."/>
            <person name="Liu X."/>
            <person name="An Z."/>
        </authorList>
    </citation>
    <scope>NUCLEOTIDE SEQUENCE [LARGE SCALE GENOMIC DNA]</scope>
    <source>
        <strain evidence="2">ATCC 20868 / MF5171</strain>
    </source>
</reference>
<dbReference type="HOGENOM" id="CLU_3087406_0_0_1"/>
<dbReference type="GeneID" id="19467057"/>
<dbReference type="AlphaFoldDB" id="S3CWF7"/>
<dbReference type="Proteomes" id="UP000016922">
    <property type="component" value="Unassembled WGS sequence"/>
</dbReference>
<dbReference type="EMBL" id="KE145373">
    <property type="protein sequence ID" value="EPE24156.1"/>
    <property type="molecule type" value="Genomic_DNA"/>
</dbReference>
<protein>
    <submittedName>
        <fullName evidence="1">Uncharacterized protein</fullName>
    </submittedName>
</protein>
<proteinExistence type="predicted"/>
<organism evidence="1 2">
    <name type="scientific">Glarea lozoyensis (strain ATCC 20868 / MF5171)</name>
    <dbReference type="NCBI Taxonomy" id="1116229"/>
    <lineage>
        <taxon>Eukaryota</taxon>
        <taxon>Fungi</taxon>
        <taxon>Dikarya</taxon>
        <taxon>Ascomycota</taxon>
        <taxon>Pezizomycotina</taxon>
        <taxon>Leotiomycetes</taxon>
        <taxon>Helotiales</taxon>
        <taxon>Helotiaceae</taxon>
        <taxon>Glarea</taxon>
    </lineage>
</organism>
<keyword evidence="2" id="KW-1185">Reference proteome</keyword>